<feature type="region of interest" description="Disordered" evidence="2">
    <location>
        <begin position="334"/>
        <end position="358"/>
    </location>
</feature>
<evidence type="ECO:0000256" key="1">
    <source>
        <dbReference type="SAM" id="Coils"/>
    </source>
</evidence>
<feature type="coiled-coil region" evidence="1">
    <location>
        <begin position="679"/>
        <end position="713"/>
    </location>
</feature>
<feature type="compositionally biased region" description="Acidic residues" evidence="2">
    <location>
        <begin position="223"/>
        <end position="253"/>
    </location>
</feature>
<feature type="compositionally biased region" description="Basic and acidic residues" evidence="2">
    <location>
        <begin position="336"/>
        <end position="354"/>
    </location>
</feature>
<dbReference type="EMBL" id="JAUUTY010000001">
    <property type="protein sequence ID" value="KAK1693233.1"/>
    <property type="molecule type" value="Genomic_DNA"/>
</dbReference>
<accession>A0AAD8TVY8</accession>
<feature type="compositionally biased region" description="Basic and acidic residues" evidence="2">
    <location>
        <begin position="621"/>
        <end position="631"/>
    </location>
</feature>
<feature type="region of interest" description="Disordered" evidence="2">
    <location>
        <begin position="618"/>
        <end position="640"/>
    </location>
</feature>
<keyword evidence="4" id="KW-1185">Reference proteome</keyword>
<name>A0AAD8TVY8_LOLMU</name>
<comment type="caution">
    <text evidence="3">The sequence shown here is derived from an EMBL/GenBank/DDBJ whole genome shotgun (WGS) entry which is preliminary data.</text>
</comment>
<evidence type="ECO:0000313" key="3">
    <source>
        <dbReference type="EMBL" id="KAK1693233.1"/>
    </source>
</evidence>
<feature type="region of interest" description="Disordered" evidence="2">
    <location>
        <begin position="439"/>
        <end position="460"/>
    </location>
</feature>
<protein>
    <submittedName>
        <fullName evidence="3">Uncharacterized protein</fullName>
    </submittedName>
</protein>
<evidence type="ECO:0000313" key="4">
    <source>
        <dbReference type="Proteomes" id="UP001231189"/>
    </source>
</evidence>
<dbReference type="AlphaFoldDB" id="A0AAD8TVY8"/>
<gene>
    <name evidence="3" type="ORF">QYE76_009930</name>
</gene>
<reference evidence="3" key="1">
    <citation type="submission" date="2023-07" db="EMBL/GenBank/DDBJ databases">
        <title>A chromosome-level genome assembly of Lolium multiflorum.</title>
        <authorList>
            <person name="Chen Y."/>
            <person name="Copetti D."/>
            <person name="Kolliker R."/>
            <person name="Studer B."/>
        </authorList>
    </citation>
    <scope>NUCLEOTIDE SEQUENCE</scope>
    <source>
        <strain evidence="3">02402/16</strain>
        <tissue evidence="3">Leaf</tissue>
    </source>
</reference>
<feature type="region of interest" description="Disordered" evidence="2">
    <location>
        <begin position="203"/>
        <end position="253"/>
    </location>
</feature>
<sequence>MQSSRGSRKYSRLTAPSTTSMAYTDMQLSRGSLEIQSFDGAIDHHVTVTGSEINQMEGDYPKFYQLGKGGDLTFERDLDMVTAELERPHPEFHGVRIPNQPGGEPQWMITADLRGKMEPPTSERILFSFKASNWMDGLARALQEGLARVCGQNIAALQGTRFTHFARHDTIGEPMALSSHPVLKHHVEHLDFMLHETRKDLDQARVHTNRTRHRQGPSRSAESDEEDGEDIQGGEDFLSDDNDFEEDELTEEEDYEFLESGEDGIIPIDVDEDDEELLHLVTCVVLSGEEAAEEADHVDELPVTIVWNKVDISDRKDLVIAPMSDIQMATMFGIPVDEKDKEKEKDEAADDGNRQSRTAAFDADIDSELMHDAAVEVGDGHADELICVYDKENPVIEARKNPLWTYAGGNDANRLSSDLSAKDLEKLIRRISRLNKKDPVPSSCRVEPYSSTNPLPENHPTMASLPPLLRMEKSKNKLLLPKTIKVLLFMKVKSQVLTNLRLPMKRKLNLKPASRRNPFLLLFPQRTKGKGMTETSGTSKPEEAVPSHPKSAYDPYSELSSVLMKKKRYQPLMWLLERPLIKDLLRIGTQFVGYREYASKAEEKLAETNERANTLAQQLEQSEKARKKAESDAVGARAEADKAKADAAGVEDLRKRLHDAETSLSEHITAQSAREEAILKRLRTQSRRFVEELKELRVQLQSVKKQSLILMEQSRESSQREKIALQQAQDAMTEKDAAVAEAAAATSRENSMLQLLIDASLDMAGAFLDTANENERVEACSNVLLRLAREHGSTFWGTPDRTCQIVRFQDRALQDFVSSFIECVDIIF</sequence>
<feature type="region of interest" description="Disordered" evidence="2">
    <location>
        <begin position="528"/>
        <end position="552"/>
    </location>
</feature>
<proteinExistence type="predicted"/>
<keyword evidence="1" id="KW-0175">Coiled coil</keyword>
<feature type="compositionally biased region" description="Basic residues" evidence="2">
    <location>
        <begin position="207"/>
        <end position="216"/>
    </location>
</feature>
<dbReference type="Proteomes" id="UP001231189">
    <property type="component" value="Unassembled WGS sequence"/>
</dbReference>
<organism evidence="3 4">
    <name type="scientific">Lolium multiflorum</name>
    <name type="common">Italian ryegrass</name>
    <name type="synonym">Lolium perenne subsp. multiflorum</name>
    <dbReference type="NCBI Taxonomy" id="4521"/>
    <lineage>
        <taxon>Eukaryota</taxon>
        <taxon>Viridiplantae</taxon>
        <taxon>Streptophyta</taxon>
        <taxon>Embryophyta</taxon>
        <taxon>Tracheophyta</taxon>
        <taxon>Spermatophyta</taxon>
        <taxon>Magnoliopsida</taxon>
        <taxon>Liliopsida</taxon>
        <taxon>Poales</taxon>
        <taxon>Poaceae</taxon>
        <taxon>BOP clade</taxon>
        <taxon>Pooideae</taxon>
        <taxon>Poodae</taxon>
        <taxon>Poeae</taxon>
        <taxon>Poeae Chloroplast Group 2 (Poeae type)</taxon>
        <taxon>Loliodinae</taxon>
        <taxon>Loliinae</taxon>
        <taxon>Lolium</taxon>
    </lineage>
</organism>
<evidence type="ECO:0000256" key="2">
    <source>
        <dbReference type="SAM" id="MobiDB-lite"/>
    </source>
</evidence>